<evidence type="ECO:0000313" key="8">
    <source>
        <dbReference type="EMBL" id="HGQ73900.1"/>
    </source>
</evidence>
<dbReference type="PRINTS" id="PR00395">
    <property type="entry name" value="RIBOSOMALS2"/>
</dbReference>
<dbReference type="AlphaFoldDB" id="A0A7C4JLC4"/>
<reference evidence="8" key="1">
    <citation type="journal article" date="2020" name="mSystems">
        <title>Genome- and Community-Level Interaction Insights into Carbon Utilization and Element Cycling Functions of Hydrothermarchaeota in Hydrothermal Sediment.</title>
        <authorList>
            <person name="Zhou Z."/>
            <person name="Liu Y."/>
            <person name="Xu W."/>
            <person name="Pan J."/>
            <person name="Luo Z.H."/>
            <person name="Li M."/>
        </authorList>
    </citation>
    <scope>NUCLEOTIDE SEQUENCE [LARGE SCALE GENOMIC DNA]</scope>
    <source>
        <strain evidence="7">SpSt-638</strain>
        <strain evidence="8">SpSt-648</strain>
    </source>
</reference>
<comment type="similarity">
    <text evidence="1 5 6">Belongs to the universal ribosomal protein uS2 family.</text>
</comment>
<sequence length="217" mass="24445">MSSEEESLKEALLSEVGKKEIELLVPLEKYLASGIHIGTYVCTEFMKPFVYRVRSDGLYILDAKKTDERLRIAAKFLAKFDPTKIAVVSARLYGKKPVLKFCEYVGCKPYVDRFLPGIFTNPSLDVYFEPEVVVITDPRADKQALKEAAEIGIPVVALADTDNKTEFVDLVIPANNKGRKSLAIIYWILAREILRYIEKIPPKADLPEPVSEFEASL</sequence>
<evidence type="ECO:0000313" key="7">
    <source>
        <dbReference type="EMBL" id="HGQ59621.1"/>
    </source>
</evidence>
<dbReference type="InterPro" id="IPR001865">
    <property type="entry name" value="Ribosomal_uS2"/>
</dbReference>
<evidence type="ECO:0000256" key="5">
    <source>
        <dbReference type="HAMAP-Rule" id="MF_00291"/>
    </source>
</evidence>
<dbReference type="HAMAP" id="MF_00291_A">
    <property type="entry name" value="Ribosomal_uS2_A"/>
    <property type="match status" value="1"/>
</dbReference>
<dbReference type="GO" id="GO:0015935">
    <property type="term" value="C:small ribosomal subunit"/>
    <property type="evidence" value="ECO:0007669"/>
    <property type="project" value="InterPro"/>
</dbReference>
<dbReference type="SUPFAM" id="SSF52313">
    <property type="entry name" value="Ribosomal protein S2"/>
    <property type="match status" value="1"/>
</dbReference>
<dbReference type="PANTHER" id="PTHR11489">
    <property type="entry name" value="40S RIBOSOMAL PROTEIN SA"/>
    <property type="match status" value="1"/>
</dbReference>
<protein>
    <recommendedName>
        <fullName evidence="4 5">Small ribosomal subunit protein uS2</fullName>
    </recommendedName>
</protein>
<dbReference type="InterPro" id="IPR018130">
    <property type="entry name" value="Ribosomal_uS2_CS"/>
</dbReference>
<keyword evidence="3 5" id="KW-0687">Ribonucleoprotein</keyword>
<organism evidence="8">
    <name type="scientific">Staphylothermus marinus</name>
    <dbReference type="NCBI Taxonomy" id="2280"/>
    <lineage>
        <taxon>Archaea</taxon>
        <taxon>Thermoproteota</taxon>
        <taxon>Thermoprotei</taxon>
        <taxon>Desulfurococcales</taxon>
        <taxon>Desulfurococcaceae</taxon>
        <taxon>Staphylothermus</taxon>
    </lineage>
</organism>
<dbReference type="GO" id="GO:0003735">
    <property type="term" value="F:structural constituent of ribosome"/>
    <property type="evidence" value="ECO:0007669"/>
    <property type="project" value="InterPro"/>
</dbReference>
<dbReference type="GO" id="GO:0006412">
    <property type="term" value="P:translation"/>
    <property type="evidence" value="ECO:0007669"/>
    <property type="project" value="UniProtKB-UniRule"/>
</dbReference>
<dbReference type="EMBL" id="DTBE01000071">
    <property type="protein sequence ID" value="HGQ59621.1"/>
    <property type="molecule type" value="Genomic_DNA"/>
</dbReference>
<dbReference type="NCBIfam" id="TIGR01012">
    <property type="entry name" value="uS2_euk_arch"/>
    <property type="match status" value="1"/>
</dbReference>
<dbReference type="InterPro" id="IPR005707">
    <property type="entry name" value="Ribosomal_uS2_euk/arc"/>
</dbReference>
<dbReference type="InterPro" id="IPR023591">
    <property type="entry name" value="Ribosomal_uS2_flav_dom_sf"/>
</dbReference>
<dbReference type="FunFam" id="3.40.50.10490:FF:000030">
    <property type="entry name" value="30S ribosomal protein S2"/>
    <property type="match status" value="1"/>
</dbReference>
<keyword evidence="2 5" id="KW-0689">Ribosomal protein</keyword>
<evidence type="ECO:0000256" key="4">
    <source>
        <dbReference type="ARBA" id="ARBA00035256"/>
    </source>
</evidence>
<accession>A0A7C4JLC4</accession>
<evidence type="ECO:0000256" key="6">
    <source>
        <dbReference type="RuleBase" id="RU003631"/>
    </source>
</evidence>
<evidence type="ECO:0000256" key="2">
    <source>
        <dbReference type="ARBA" id="ARBA00022980"/>
    </source>
</evidence>
<dbReference type="InterPro" id="IPR023454">
    <property type="entry name" value="Ribosomal_uS2_arc"/>
</dbReference>
<evidence type="ECO:0000256" key="1">
    <source>
        <dbReference type="ARBA" id="ARBA00006242"/>
    </source>
</evidence>
<comment type="caution">
    <text evidence="8">The sequence shown here is derived from an EMBL/GenBank/DDBJ whole genome shotgun (WGS) entry which is preliminary data.</text>
</comment>
<dbReference type="EMBL" id="DTBP01000015">
    <property type="protein sequence ID" value="HGQ73900.1"/>
    <property type="molecule type" value="Genomic_DNA"/>
</dbReference>
<proteinExistence type="inferred from homology"/>
<evidence type="ECO:0000256" key="3">
    <source>
        <dbReference type="ARBA" id="ARBA00023274"/>
    </source>
</evidence>
<dbReference type="Gene3D" id="3.40.50.10490">
    <property type="entry name" value="Glucose-6-phosphate isomerase like protein, domain 1"/>
    <property type="match status" value="1"/>
</dbReference>
<gene>
    <name evidence="5" type="primary">rps2</name>
    <name evidence="7" type="ORF">ENU09_02775</name>
    <name evidence="8" type="ORF">ENU20_02340</name>
</gene>
<dbReference type="Pfam" id="PF00318">
    <property type="entry name" value="Ribosomal_S2"/>
    <property type="match status" value="2"/>
</dbReference>
<dbReference type="CDD" id="cd01425">
    <property type="entry name" value="RPS2"/>
    <property type="match status" value="1"/>
</dbReference>
<dbReference type="PROSITE" id="PS00963">
    <property type="entry name" value="RIBOSOMAL_S2_2"/>
    <property type="match status" value="1"/>
</dbReference>
<name>A0A7C4JLC4_STAMA</name>